<feature type="region of interest" description="Disordered" evidence="2">
    <location>
        <begin position="767"/>
        <end position="847"/>
    </location>
</feature>
<dbReference type="GO" id="GO:0006952">
    <property type="term" value="P:defense response"/>
    <property type="evidence" value="ECO:0007669"/>
    <property type="project" value="InterPro"/>
</dbReference>
<dbReference type="Proteomes" id="UP000811246">
    <property type="component" value="Chromosome 9"/>
</dbReference>
<dbReference type="PANTHER" id="PTHR11017:SF570">
    <property type="entry name" value="DISEASE RESISTANCE PROTEIN (TIR-NBS CLASS)-RELATED"/>
    <property type="match status" value="1"/>
</dbReference>
<dbReference type="Pfam" id="PF00931">
    <property type="entry name" value="NB-ARC"/>
    <property type="match status" value="1"/>
</dbReference>
<dbReference type="SMART" id="SM00382">
    <property type="entry name" value="AAA"/>
    <property type="match status" value="1"/>
</dbReference>
<dbReference type="Pfam" id="PF23286">
    <property type="entry name" value="LRR_13"/>
    <property type="match status" value="1"/>
</dbReference>
<evidence type="ECO:0000313" key="5">
    <source>
        <dbReference type="Proteomes" id="UP000811246"/>
    </source>
</evidence>
<dbReference type="GO" id="GO:0043531">
    <property type="term" value="F:ADP binding"/>
    <property type="evidence" value="ECO:0007669"/>
    <property type="project" value="InterPro"/>
</dbReference>
<gene>
    <name evidence="4" type="ORF">I3842_09G223700</name>
</gene>
<comment type="caution">
    <text evidence="4">The sequence shown here is derived from an EMBL/GenBank/DDBJ whole genome shotgun (WGS) entry which is preliminary data.</text>
</comment>
<dbReference type="AlphaFoldDB" id="A0A922E758"/>
<proteinExistence type="predicted"/>
<evidence type="ECO:0000259" key="3">
    <source>
        <dbReference type="SMART" id="SM00382"/>
    </source>
</evidence>
<feature type="compositionally biased region" description="Low complexity" evidence="2">
    <location>
        <begin position="823"/>
        <end position="835"/>
    </location>
</feature>
<protein>
    <recommendedName>
        <fullName evidence="3">AAA+ ATPase domain-containing protein</fullName>
    </recommendedName>
</protein>
<dbReference type="EMBL" id="CM031833">
    <property type="protein sequence ID" value="KAG6697885.1"/>
    <property type="molecule type" value="Genomic_DNA"/>
</dbReference>
<feature type="domain" description="AAA+ ATPase" evidence="3">
    <location>
        <begin position="34"/>
        <end position="163"/>
    </location>
</feature>
<organism evidence="4 5">
    <name type="scientific">Carya illinoinensis</name>
    <name type="common">Pecan</name>
    <dbReference type="NCBI Taxonomy" id="32201"/>
    <lineage>
        <taxon>Eukaryota</taxon>
        <taxon>Viridiplantae</taxon>
        <taxon>Streptophyta</taxon>
        <taxon>Embryophyta</taxon>
        <taxon>Tracheophyta</taxon>
        <taxon>Spermatophyta</taxon>
        <taxon>Magnoliopsida</taxon>
        <taxon>eudicotyledons</taxon>
        <taxon>Gunneridae</taxon>
        <taxon>Pentapetalae</taxon>
        <taxon>rosids</taxon>
        <taxon>fabids</taxon>
        <taxon>Fagales</taxon>
        <taxon>Juglandaceae</taxon>
        <taxon>Carya</taxon>
    </lineage>
</organism>
<accession>A0A922E758</accession>
<dbReference type="InterPro" id="IPR044974">
    <property type="entry name" value="Disease_R_plants"/>
</dbReference>
<name>A0A922E758_CARIL</name>
<dbReference type="PANTHER" id="PTHR11017">
    <property type="entry name" value="LEUCINE-RICH REPEAT-CONTAINING PROTEIN"/>
    <property type="match status" value="1"/>
</dbReference>
<evidence type="ECO:0000313" key="4">
    <source>
        <dbReference type="EMBL" id="KAG6697885.1"/>
    </source>
</evidence>
<sequence>MANDHLYLHVAEHLVGLKPRVEDVKLRLRLGMKDTRMIGIFGVGGIGKTTLAKAIYNSIAFQFEVSFFLPIDSDAWNQVNHLVQLQNNLLSKILGDCRSLKVDNIDVGIYMIKRRFHSKRVLLILDGVDHLDQLKTLVGARDWFGKRSRIIITTRDQHLLTAHGVDSKYEMTGLNQDDAFQLFCWHAFRSEKLLDDYGEFVEQIINFAGSLPLVLTVLGSDLYGRTKKEWESALDQYRKIPHQDIQKILQTSYDRLNFPEGDDIIRLNPKAFENMKRLRLFRCRNAHFSEELNCLPNSIRVLDWPDCPLQSMPSKFRGDKLSILLMPGSRISEISLEFKNLSVMNFGGCDFLTKFQDISSCLNLTEIDLHSCKNLVEVHDSVGLILDTLVNLRLAGCFNLKSFPRRLQLRSLELLDLSDCSSLPNFSEIESEMEHLHSVNLTGTAIEELPSSIGYLTGLSRLHLNGSVNLKRLPTSIHQLRFLCKIYLRNCPNIISFGMEEVHNGQPTPYVVSTSWKNKASLGAKLFPLPPPTKSTTSLNLNLMNSGLSKSNFFGPFHFFPNLYFLNLSGSDIVSIPTSIKTFVRLWYLILNDCKQFQEIKEFPPNLKVVKTRGCISLESLPKISKEFNFPRLQWIDLARCYKVNMGNWISNPAWNGAEMIFPGYKILDWFSHCKEITSNSHRCEFDIKVAPLHNLDDIIRIAFCAIIEPIVATFLDVHIWRTLGLVPYASRYCDTHATFVEIDSDHVWLRYLTTENITRLRNSTTTHVTPNERCPVPRLPRVRSQASSSPRQRRATESVSRAMPGSMPGTFVAKHPLAPLPSSLSTTQGTSLSLFRSRVTRGAPPR</sequence>
<evidence type="ECO:0000256" key="1">
    <source>
        <dbReference type="ARBA" id="ARBA00022821"/>
    </source>
</evidence>
<keyword evidence="1" id="KW-0611">Plant defense</keyword>
<evidence type="ECO:0000256" key="2">
    <source>
        <dbReference type="SAM" id="MobiDB-lite"/>
    </source>
</evidence>
<dbReference type="InterPro" id="IPR003593">
    <property type="entry name" value="AAA+_ATPase"/>
</dbReference>
<dbReference type="InterPro" id="IPR002182">
    <property type="entry name" value="NB-ARC"/>
</dbReference>
<dbReference type="InterPro" id="IPR058546">
    <property type="entry name" value="RPS4B/Roq1-like_LRR"/>
</dbReference>
<reference evidence="4" key="1">
    <citation type="submission" date="2021-01" db="EMBL/GenBank/DDBJ databases">
        <authorList>
            <person name="Lovell J.T."/>
            <person name="Bentley N."/>
            <person name="Bhattarai G."/>
            <person name="Jenkins J.W."/>
            <person name="Sreedasyam A."/>
            <person name="Alarcon Y."/>
            <person name="Bock C."/>
            <person name="Boston L."/>
            <person name="Carlson J."/>
            <person name="Cervantes K."/>
            <person name="Clermont K."/>
            <person name="Krom N."/>
            <person name="Kubenka K."/>
            <person name="Mamidi S."/>
            <person name="Mattison C."/>
            <person name="Monteros M."/>
            <person name="Pisani C."/>
            <person name="Plott C."/>
            <person name="Rajasekar S."/>
            <person name="Rhein H.S."/>
            <person name="Rohla C."/>
            <person name="Song M."/>
            <person name="Hilaire R.S."/>
            <person name="Shu S."/>
            <person name="Wells L."/>
            <person name="Wang X."/>
            <person name="Webber J."/>
            <person name="Heerema R.J."/>
            <person name="Klein P."/>
            <person name="Conner P."/>
            <person name="Grauke L."/>
            <person name="Grimwood J."/>
            <person name="Schmutz J."/>
            <person name="Randall J.J."/>
        </authorList>
    </citation>
    <scope>NUCLEOTIDE SEQUENCE</scope>
    <source>
        <tissue evidence="4">Leaf</tissue>
    </source>
</reference>